<feature type="region of interest" description="Disordered" evidence="1">
    <location>
        <begin position="193"/>
        <end position="234"/>
    </location>
</feature>
<organism evidence="3 5">
    <name type="scientific">Phytophthora rubi</name>
    <dbReference type="NCBI Taxonomy" id="129364"/>
    <lineage>
        <taxon>Eukaryota</taxon>
        <taxon>Sar</taxon>
        <taxon>Stramenopiles</taxon>
        <taxon>Oomycota</taxon>
        <taxon>Peronosporomycetes</taxon>
        <taxon>Peronosporales</taxon>
        <taxon>Peronosporaceae</taxon>
        <taxon>Phytophthora</taxon>
    </lineage>
</organism>
<evidence type="ECO:0000313" key="4">
    <source>
        <dbReference type="Proteomes" id="UP000429607"/>
    </source>
</evidence>
<comment type="caution">
    <text evidence="3">The sequence shown here is derived from an EMBL/GenBank/DDBJ whole genome shotgun (WGS) entry which is preliminary data.</text>
</comment>
<dbReference type="Proteomes" id="UP000434957">
    <property type="component" value="Unassembled WGS sequence"/>
</dbReference>
<evidence type="ECO:0000256" key="1">
    <source>
        <dbReference type="SAM" id="MobiDB-lite"/>
    </source>
</evidence>
<evidence type="ECO:0000313" key="2">
    <source>
        <dbReference type="EMBL" id="KAE8984663.1"/>
    </source>
</evidence>
<dbReference type="EMBL" id="QXFV01002679">
    <property type="protein sequence ID" value="KAE8984663.1"/>
    <property type="molecule type" value="Genomic_DNA"/>
</dbReference>
<reference evidence="3 5" key="1">
    <citation type="submission" date="2018-08" db="EMBL/GenBank/DDBJ databases">
        <title>Genomic investigation of the strawberry pathogen Phytophthora fragariae indicates pathogenicity is determined by transcriptional variation in three key races.</title>
        <authorList>
            <person name="Adams T.M."/>
            <person name="Armitage A.D."/>
            <person name="Sobczyk M.K."/>
            <person name="Bates H.J."/>
            <person name="Dunwell J.M."/>
            <person name="Nellist C.F."/>
            <person name="Harrison R.J."/>
        </authorList>
    </citation>
    <scope>NUCLEOTIDE SEQUENCE [LARGE SCALE GENOMIC DNA]</scope>
    <source>
        <strain evidence="2 4">SCRP249</strain>
        <strain evidence="3 5">SCRP333</strain>
    </source>
</reference>
<sequence>MESSRDDKEEEGAHPRPYESEPPAREESYQDDSDPGDLEVEERFPDAARAGLVSLEQWKRAADAATRGPSMSEVMRELQGDENEDEYEDLEEKPTVKTEQVAQVAEVKAEPGVKEETGVSTSRRERLRPQPPRQPPIGYARGPLMRAEEDEREFYDALEEPSSPNRGLSGFIPHYTGPEARRTDWPAFGWSWSAQRDSRQATRNREWGGQEAPSKQATFGPPQPKILSDAPPRRRGQWLMEGLCRLPSLSSRVRDQ</sequence>
<evidence type="ECO:0000313" key="5">
    <source>
        <dbReference type="Proteomes" id="UP000434957"/>
    </source>
</evidence>
<feature type="compositionally biased region" description="Acidic residues" evidence="1">
    <location>
        <begin position="148"/>
        <end position="159"/>
    </location>
</feature>
<dbReference type="AlphaFoldDB" id="A0A6A4C802"/>
<feature type="compositionally biased region" description="Acidic residues" evidence="1">
    <location>
        <begin position="29"/>
        <end position="40"/>
    </location>
</feature>
<evidence type="ECO:0000313" key="3">
    <source>
        <dbReference type="EMBL" id="KAE9284833.1"/>
    </source>
</evidence>
<accession>A0A6A4C802</accession>
<feature type="region of interest" description="Disordered" evidence="1">
    <location>
        <begin position="1"/>
        <end position="174"/>
    </location>
</feature>
<dbReference type="Proteomes" id="UP000429607">
    <property type="component" value="Unassembled WGS sequence"/>
</dbReference>
<protein>
    <submittedName>
        <fullName evidence="3">Uncharacterized protein</fullName>
    </submittedName>
</protein>
<keyword evidence="5" id="KW-1185">Reference proteome</keyword>
<feature type="compositionally biased region" description="Basic and acidic residues" evidence="1">
    <location>
        <begin position="1"/>
        <end position="28"/>
    </location>
</feature>
<feature type="compositionally biased region" description="Basic and acidic residues" evidence="1">
    <location>
        <begin position="196"/>
        <end position="208"/>
    </location>
</feature>
<gene>
    <name evidence="2" type="ORF">PR001_g23108</name>
    <name evidence="3" type="ORF">PR003_g26754</name>
</gene>
<dbReference type="EMBL" id="QXFT01003540">
    <property type="protein sequence ID" value="KAE9284833.1"/>
    <property type="molecule type" value="Genomic_DNA"/>
</dbReference>
<feature type="compositionally biased region" description="Basic and acidic residues" evidence="1">
    <location>
        <begin position="107"/>
        <end position="128"/>
    </location>
</feature>
<name>A0A6A4C802_9STRA</name>
<feature type="compositionally biased region" description="Acidic residues" evidence="1">
    <location>
        <begin position="80"/>
        <end position="91"/>
    </location>
</feature>
<proteinExistence type="predicted"/>